<dbReference type="RefSeq" id="XP_016640034.1">
    <property type="nucleotide sequence ID" value="XM_016790731.1"/>
</dbReference>
<name>A0A084FYS3_PSEDA</name>
<sequence>MAEKITEFLLDTALTLGEGIIKVAAPEIIKAIDATNDSISSQTLDLAKALDLSGAFIPGNPLAFGPALKLAKSLTSVIAGDDQKEVIDAIEWMEKQAAPFMNQADDVLQQMDVIIKTSEQLERETHDKVHEAAISAYQALDDAVAGLLAIQRGTARLQRVDPGIISKLDLAAERFGYLHKVGDTNAWKLGKDASALMSFGDSTKTFAETLQQERNKLQRQLKEHNDTRGRHKEQLNALRESEESLRVRRRKAVAELEDGWNQLAYIFDSSPKKRYERMISEADQGLEKNASSQREVNSKIQGLHLLDTLIGWAMRALDVLTASVARIAQDFQAKFRRILMAQQISDRLFAGLLGISNAIHDTNFRTSRDNSLHVVVNVLRRYHELRADHGALDIPGIAERRIQRAICVKLGEGGVRKLMEPPAPVDVNDPINDM</sequence>
<reference evidence="2 3" key="1">
    <citation type="journal article" date="2014" name="Genome Announc.">
        <title>Draft genome sequence of the pathogenic fungus Scedosporium apiospermum.</title>
        <authorList>
            <person name="Vandeputte P."/>
            <person name="Ghamrawi S."/>
            <person name="Rechenmann M."/>
            <person name="Iltis A."/>
            <person name="Giraud S."/>
            <person name="Fleury M."/>
            <person name="Thornton C."/>
            <person name="Delhaes L."/>
            <person name="Meyer W."/>
            <person name="Papon N."/>
            <person name="Bouchara J.P."/>
        </authorList>
    </citation>
    <scope>NUCLEOTIDE SEQUENCE [LARGE SCALE GENOMIC DNA]</scope>
    <source>
        <strain evidence="2 3">IHEM 14462</strain>
    </source>
</reference>
<dbReference type="EMBL" id="JOWA01000132">
    <property type="protein sequence ID" value="KEZ40235.1"/>
    <property type="molecule type" value="Genomic_DNA"/>
</dbReference>
<feature type="coiled-coil region" evidence="1">
    <location>
        <begin position="207"/>
        <end position="241"/>
    </location>
</feature>
<keyword evidence="3" id="KW-1185">Reference proteome</keyword>
<keyword evidence="1" id="KW-0175">Coiled coil</keyword>
<dbReference type="OMA" id="EYSHAID"/>
<evidence type="ECO:0000313" key="2">
    <source>
        <dbReference type="EMBL" id="KEZ40235.1"/>
    </source>
</evidence>
<dbReference type="Proteomes" id="UP000028545">
    <property type="component" value="Unassembled WGS sequence"/>
</dbReference>
<dbReference type="HOGENOM" id="CLU_631852_0_0_1"/>
<organism evidence="2 3">
    <name type="scientific">Pseudallescheria apiosperma</name>
    <name type="common">Scedosporium apiospermum</name>
    <dbReference type="NCBI Taxonomy" id="563466"/>
    <lineage>
        <taxon>Eukaryota</taxon>
        <taxon>Fungi</taxon>
        <taxon>Dikarya</taxon>
        <taxon>Ascomycota</taxon>
        <taxon>Pezizomycotina</taxon>
        <taxon>Sordariomycetes</taxon>
        <taxon>Hypocreomycetidae</taxon>
        <taxon>Microascales</taxon>
        <taxon>Microascaceae</taxon>
        <taxon>Scedosporium</taxon>
    </lineage>
</organism>
<evidence type="ECO:0000256" key="1">
    <source>
        <dbReference type="SAM" id="Coils"/>
    </source>
</evidence>
<dbReference type="AlphaFoldDB" id="A0A084FYS3"/>
<dbReference type="KEGG" id="sapo:SAPIO_CDS9297"/>
<dbReference type="GeneID" id="27728369"/>
<comment type="caution">
    <text evidence="2">The sequence shown here is derived from an EMBL/GenBank/DDBJ whole genome shotgun (WGS) entry which is preliminary data.</text>
</comment>
<dbReference type="VEuPathDB" id="FungiDB:SAPIO_CDS9297"/>
<proteinExistence type="predicted"/>
<dbReference type="OrthoDB" id="5332773at2759"/>
<gene>
    <name evidence="2" type="ORF">SAPIO_CDS9297</name>
</gene>
<protein>
    <submittedName>
        <fullName evidence="2">Uncharacterized protein</fullName>
    </submittedName>
</protein>
<accession>A0A084FYS3</accession>
<evidence type="ECO:0000313" key="3">
    <source>
        <dbReference type="Proteomes" id="UP000028545"/>
    </source>
</evidence>